<dbReference type="Gene3D" id="3.40.50.11970">
    <property type="match status" value="1"/>
</dbReference>
<dbReference type="Proteomes" id="UP000247973">
    <property type="component" value="Unassembled WGS sequence"/>
</dbReference>
<dbReference type="Pfam" id="PF03415">
    <property type="entry name" value="Peptidase_C11"/>
    <property type="match status" value="1"/>
</dbReference>
<dbReference type="AlphaFoldDB" id="A0A2V3PQS5"/>
<accession>A0A2V3PQS5</accession>
<dbReference type="PANTHER" id="PTHR37835:SF1">
    <property type="entry name" value="ALPHA-CLOSTRIPAIN"/>
    <property type="match status" value="1"/>
</dbReference>
<dbReference type="OrthoDB" id="5507507at2"/>
<proteinExistence type="predicted"/>
<name>A0A2V3PQS5_9BACT</name>
<keyword evidence="2" id="KW-1185">Reference proteome</keyword>
<reference evidence="1 2" key="1">
    <citation type="submission" date="2018-03" db="EMBL/GenBank/DDBJ databases">
        <title>Genomic Encyclopedia of Archaeal and Bacterial Type Strains, Phase II (KMG-II): from individual species to whole genera.</title>
        <authorList>
            <person name="Goeker M."/>
        </authorList>
    </citation>
    <scope>NUCLEOTIDE SEQUENCE [LARGE SCALE GENOMIC DNA]</scope>
    <source>
        <strain evidence="1 2">DSM 100214</strain>
    </source>
</reference>
<gene>
    <name evidence="1" type="ORF">CLV62_10614</name>
</gene>
<organism evidence="1 2">
    <name type="scientific">Dysgonomonas alginatilytica</name>
    <dbReference type="NCBI Taxonomy" id="1605892"/>
    <lineage>
        <taxon>Bacteria</taxon>
        <taxon>Pseudomonadati</taxon>
        <taxon>Bacteroidota</taxon>
        <taxon>Bacteroidia</taxon>
        <taxon>Bacteroidales</taxon>
        <taxon>Dysgonomonadaceae</taxon>
        <taxon>Dysgonomonas</taxon>
    </lineage>
</organism>
<comment type="caution">
    <text evidence="1">The sequence shown here is derived from an EMBL/GenBank/DDBJ whole genome shotgun (WGS) entry which is preliminary data.</text>
</comment>
<sequence>MNKIIKIALTAFLGIFLLSCEKDDDNYTDSTATNHVILVYLGGDNNLSSETYQKIEAIREGWQGGSGKKLLIYTDPADTNPSLIEIVKENGQNIKKIIRNYDEENSASKEVLSRVIGEVTSLYPSPSYGFVVFSHASGWLPQSTLTSPRSIIMDKKQEMELSDFAQAIPDNTFDYIIFEACFMTGIEVAYELKDKADYILASSAEILSPGFTYIYPKSINHLSGSLSGLQAFGEDAFIWFDNKAGYMRSATFSIIRTSQLDPLANWIKNNCDQAKQVNISEIQHFDRYSYRLFFDFEDYYASLLKTDNQKSELSTLISNCVVWKNATPAFMKDYNGFDIKKHSGLTTYIPQKKYSFLNEEYKKLKWYKSSAFESDFEWIVE</sequence>
<dbReference type="InterPro" id="IPR005077">
    <property type="entry name" value="Peptidase_C11"/>
</dbReference>
<dbReference type="PROSITE" id="PS51257">
    <property type="entry name" value="PROKAR_LIPOPROTEIN"/>
    <property type="match status" value="1"/>
</dbReference>
<evidence type="ECO:0000313" key="1">
    <source>
        <dbReference type="EMBL" id="PXV65841.1"/>
    </source>
</evidence>
<protein>
    <submittedName>
        <fullName evidence="1">Cysteine peptidase C11 family protein</fullName>
    </submittedName>
</protein>
<dbReference type="EMBL" id="QICL01000006">
    <property type="protein sequence ID" value="PXV65841.1"/>
    <property type="molecule type" value="Genomic_DNA"/>
</dbReference>
<dbReference type="PANTHER" id="PTHR37835">
    <property type="entry name" value="ALPHA-CLOSTRIPAIN"/>
    <property type="match status" value="1"/>
</dbReference>
<dbReference type="RefSeq" id="WP_110310036.1">
    <property type="nucleotide sequence ID" value="NZ_QICL01000006.1"/>
</dbReference>
<evidence type="ECO:0000313" key="2">
    <source>
        <dbReference type="Proteomes" id="UP000247973"/>
    </source>
</evidence>